<comment type="caution">
    <text evidence="1">The sequence shown here is derived from an EMBL/GenBank/DDBJ whole genome shotgun (WGS) entry which is preliminary data.</text>
</comment>
<protein>
    <submittedName>
        <fullName evidence="1">Uncharacterized protein</fullName>
    </submittedName>
</protein>
<sequence>MKILKLSGLLKVLSDASMYSLGQWAIIIPPSTVSSGEAMPTKLSMPSCSALPDIWTTEMDLYIIRVVFREKVRPLHLTELVKNRFPELLNYALTENAIRSRIHWLVARQVEQQRILREAQ</sequence>
<evidence type="ECO:0000313" key="1">
    <source>
        <dbReference type="EMBL" id="KAK0517234.1"/>
    </source>
</evidence>
<accession>A0AA39RB08</accession>
<dbReference type="Proteomes" id="UP001166286">
    <property type="component" value="Unassembled WGS sequence"/>
</dbReference>
<organism evidence="1 2">
    <name type="scientific">Cladonia borealis</name>
    <dbReference type="NCBI Taxonomy" id="184061"/>
    <lineage>
        <taxon>Eukaryota</taxon>
        <taxon>Fungi</taxon>
        <taxon>Dikarya</taxon>
        <taxon>Ascomycota</taxon>
        <taxon>Pezizomycotina</taxon>
        <taxon>Lecanoromycetes</taxon>
        <taxon>OSLEUM clade</taxon>
        <taxon>Lecanoromycetidae</taxon>
        <taxon>Lecanorales</taxon>
        <taxon>Lecanorineae</taxon>
        <taxon>Cladoniaceae</taxon>
        <taxon>Cladonia</taxon>
    </lineage>
</organism>
<gene>
    <name evidence="1" type="ORF">JMJ35_000389</name>
</gene>
<name>A0AA39RB08_9LECA</name>
<evidence type="ECO:0000313" key="2">
    <source>
        <dbReference type="Proteomes" id="UP001166286"/>
    </source>
</evidence>
<proteinExistence type="predicted"/>
<dbReference type="AlphaFoldDB" id="A0AA39RB08"/>
<dbReference type="EMBL" id="JAFEKC020000001">
    <property type="protein sequence ID" value="KAK0517234.1"/>
    <property type="molecule type" value="Genomic_DNA"/>
</dbReference>
<keyword evidence="2" id="KW-1185">Reference proteome</keyword>
<reference evidence="1" key="1">
    <citation type="submission" date="2023-03" db="EMBL/GenBank/DDBJ databases">
        <title>Complete genome of Cladonia borealis.</title>
        <authorList>
            <person name="Park H."/>
        </authorList>
    </citation>
    <scope>NUCLEOTIDE SEQUENCE</scope>
    <source>
        <strain evidence="1">ANT050790</strain>
    </source>
</reference>